<dbReference type="CDD" id="cd07153">
    <property type="entry name" value="Fur_like"/>
    <property type="match status" value="1"/>
</dbReference>
<organism evidence="1 2">
    <name type="scientific">Roseibacillus ishigakijimensis</name>
    <dbReference type="NCBI Taxonomy" id="454146"/>
    <lineage>
        <taxon>Bacteria</taxon>
        <taxon>Pseudomonadati</taxon>
        <taxon>Verrucomicrobiota</taxon>
        <taxon>Verrucomicrobiia</taxon>
        <taxon>Verrucomicrobiales</taxon>
        <taxon>Verrucomicrobiaceae</taxon>
        <taxon>Roseibacillus</taxon>
    </lineage>
</organism>
<evidence type="ECO:0000313" key="1">
    <source>
        <dbReference type="EMBL" id="MBK1833285.1"/>
    </source>
</evidence>
<proteinExistence type="predicted"/>
<dbReference type="GO" id="GO:1900376">
    <property type="term" value="P:regulation of secondary metabolite biosynthetic process"/>
    <property type="evidence" value="ECO:0007669"/>
    <property type="project" value="TreeGrafter"/>
</dbReference>
<dbReference type="AlphaFoldDB" id="A0A934VLV2"/>
<dbReference type="PANTHER" id="PTHR33202">
    <property type="entry name" value="ZINC UPTAKE REGULATION PROTEIN"/>
    <property type="match status" value="1"/>
</dbReference>
<gene>
    <name evidence="1" type="ORF">JIN78_04360</name>
</gene>
<dbReference type="GO" id="GO:0045892">
    <property type="term" value="P:negative regulation of DNA-templated transcription"/>
    <property type="evidence" value="ECO:0007669"/>
    <property type="project" value="TreeGrafter"/>
</dbReference>
<dbReference type="GO" id="GO:0000976">
    <property type="term" value="F:transcription cis-regulatory region binding"/>
    <property type="evidence" value="ECO:0007669"/>
    <property type="project" value="TreeGrafter"/>
</dbReference>
<dbReference type="PANTHER" id="PTHR33202:SF7">
    <property type="entry name" value="FERRIC UPTAKE REGULATION PROTEIN"/>
    <property type="match status" value="1"/>
</dbReference>
<sequence length="148" mass="16795">MDSKPFPMPAHSDEIPSELGGLRMTKQRKEVYGVLLEHRDHPTAQDVFLRSKERMPSISLATVYNCLEALVGHGLVRQVNFDRSPSRYCPNLEEHVHFQDEATGEIHDVVFKDGVRLEDFLELPQGVEVRELELTLKGTLPGSTTTRK</sequence>
<name>A0A934VLV2_9BACT</name>
<dbReference type="GO" id="GO:0008270">
    <property type="term" value="F:zinc ion binding"/>
    <property type="evidence" value="ECO:0007669"/>
    <property type="project" value="TreeGrafter"/>
</dbReference>
<accession>A0A934VLV2</accession>
<dbReference type="Gene3D" id="1.10.10.10">
    <property type="entry name" value="Winged helix-like DNA-binding domain superfamily/Winged helix DNA-binding domain"/>
    <property type="match status" value="1"/>
</dbReference>
<dbReference type="Pfam" id="PF01475">
    <property type="entry name" value="FUR"/>
    <property type="match status" value="1"/>
</dbReference>
<evidence type="ECO:0000313" key="2">
    <source>
        <dbReference type="Proteomes" id="UP000604083"/>
    </source>
</evidence>
<keyword evidence="2" id="KW-1185">Reference proteome</keyword>
<dbReference type="InterPro" id="IPR036388">
    <property type="entry name" value="WH-like_DNA-bd_sf"/>
</dbReference>
<dbReference type="InterPro" id="IPR036390">
    <property type="entry name" value="WH_DNA-bd_sf"/>
</dbReference>
<dbReference type="InterPro" id="IPR002481">
    <property type="entry name" value="FUR"/>
</dbReference>
<dbReference type="GO" id="GO:0003700">
    <property type="term" value="F:DNA-binding transcription factor activity"/>
    <property type="evidence" value="ECO:0007669"/>
    <property type="project" value="InterPro"/>
</dbReference>
<dbReference type="Proteomes" id="UP000604083">
    <property type="component" value="Unassembled WGS sequence"/>
</dbReference>
<reference evidence="1" key="1">
    <citation type="submission" date="2021-01" db="EMBL/GenBank/DDBJ databases">
        <title>Modified the classification status of verrucomicrobia.</title>
        <authorList>
            <person name="Feng X."/>
        </authorList>
    </citation>
    <scope>NUCLEOTIDE SEQUENCE</scope>
    <source>
        <strain evidence="1">KCTC 12986</strain>
    </source>
</reference>
<protein>
    <submittedName>
        <fullName evidence="1">Transcriptional repressor</fullName>
    </submittedName>
</protein>
<dbReference type="EMBL" id="JAENIO010000007">
    <property type="protein sequence ID" value="MBK1833285.1"/>
    <property type="molecule type" value="Genomic_DNA"/>
</dbReference>
<comment type="caution">
    <text evidence="1">The sequence shown here is derived from an EMBL/GenBank/DDBJ whole genome shotgun (WGS) entry which is preliminary data.</text>
</comment>
<dbReference type="SUPFAM" id="SSF46785">
    <property type="entry name" value="Winged helix' DNA-binding domain"/>
    <property type="match status" value="1"/>
</dbReference>